<name>A0A6C0JXL7_9ZZZZ</name>
<evidence type="ECO:0000256" key="1">
    <source>
        <dbReference type="ARBA" id="ARBA00022741"/>
    </source>
</evidence>
<protein>
    <recommendedName>
        <fullName evidence="8">Helicase</fullName>
    </recommendedName>
</protein>
<sequence>MTYLRVINPSEPCTDMPTELAYEYKFPLDPFQQHAIKAISAHENVLVTAKTGSGKTLVGEYQIAHSLKEGKRVFYTTPIKSLSNQKFYDLKQMFPDRVGIMTGDIKFKPDADIIIMTTEILRNLLYKRGTRTESIGLTASLSLDRLGAVIFDECHYINDRDRGSVWEETLILLPPTVNLVMLSATIDAPSDFASWLGDLKQTPINLISTEYRIVPLTHGVYKDKEFLCIMDAKERFDAGNYKGWLLWLKAQERNADQHRAEVANRRAGGYDGGPVQRKTSMKSFPHQMNALVGQLDEKGLLPALFFVFSRKDCERYAKLVEHTLISSSDTASVKHIIDFHLHRYGEELQRLPQYHTLRALLEKGIAFHHSGLLPVLKEIVEILFGKGLVKVLFATETFAVGINMPTKTVVFTGFRKYDDAIEGMRLLNTDEYIQMAGRAGRRGKDTSGTVIYLPDRDPEDLEDMRRMMTGKKSTFKSHMSFYYDFLLKTLQAGNLNWRELMRDSYWFKHHQQIIGFCKREIDDVSKQFTTIGLTEDEIKAMAEYDKLTLQIKETTNAARRQAQRELEAWKQKKIGQRWYSVEKEFWPRYKRLELELKSLERDLVGLMAPDSDVEPALTVLREFGLLAENSRSSLTPLGVMATEINEGHPILEPMFYTSGDTLKGLTTPEDILTVLAIFLGEGTTPAHIDSINIPGNVSAAIKEIMRMANNCRSVEDRNRVQVPAGKRQFWEINMEWVEPIWRWLQGAALSEIIHDYELFEGNFLRVLSKLVNILEEWRSLAILQNDTDMLNLLVNAELKVKSGLATNESLYLRL</sequence>
<evidence type="ECO:0000256" key="3">
    <source>
        <dbReference type="ARBA" id="ARBA00022806"/>
    </source>
</evidence>
<keyword evidence="3" id="KW-0347">Helicase</keyword>
<dbReference type="Gene3D" id="1.10.3380.30">
    <property type="match status" value="1"/>
</dbReference>
<dbReference type="PANTHER" id="PTHR12131">
    <property type="entry name" value="ATP-DEPENDENT RNA AND DNA HELICASE"/>
    <property type="match status" value="1"/>
</dbReference>
<dbReference type="InterPro" id="IPR050699">
    <property type="entry name" value="RNA-DNA_Helicase"/>
</dbReference>
<evidence type="ECO:0000256" key="2">
    <source>
        <dbReference type="ARBA" id="ARBA00022801"/>
    </source>
</evidence>
<dbReference type="GO" id="GO:0016787">
    <property type="term" value="F:hydrolase activity"/>
    <property type="evidence" value="ECO:0007669"/>
    <property type="project" value="UniProtKB-KW"/>
</dbReference>
<keyword evidence="1" id="KW-0547">Nucleotide-binding</keyword>
<evidence type="ECO:0008006" key="8">
    <source>
        <dbReference type="Google" id="ProtNLM"/>
    </source>
</evidence>
<dbReference type="PROSITE" id="PS51194">
    <property type="entry name" value="HELICASE_CTER"/>
    <property type="match status" value="1"/>
</dbReference>
<dbReference type="Gene3D" id="3.40.50.300">
    <property type="entry name" value="P-loop containing nucleotide triphosphate hydrolases"/>
    <property type="match status" value="2"/>
</dbReference>
<feature type="domain" description="Helicase C-terminal" evidence="6">
    <location>
        <begin position="287"/>
        <end position="491"/>
    </location>
</feature>
<dbReference type="InterPro" id="IPR011545">
    <property type="entry name" value="DEAD/DEAH_box_helicase_dom"/>
</dbReference>
<dbReference type="PROSITE" id="PS51192">
    <property type="entry name" value="HELICASE_ATP_BIND_1"/>
    <property type="match status" value="1"/>
</dbReference>
<dbReference type="InterPro" id="IPR014001">
    <property type="entry name" value="Helicase_ATP-bd"/>
</dbReference>
<dbReference type="AlphaFoldDB" id="A0A6C0JXL7"/>
<dbReference type="PANTHER" id="PTHR12131:SF1">
    <property type="entry name" value="ATP-DEPENDENT RNA HELICASE SUPV3L1, MITOCHONDRIAL-RELATED"/>
    <property type="match status" value="1"/>
</dbReference>
<dbReference type="SMART" id="SM00490">
    <property type="entry name" value="HELICc"/>
    <property type="match status" value="1"/>
</dbReference>
<organism evidence="7">
    <name type="scientific">viral metagenome</name>
    <dbReference type="NCBI Taxonomy" id="1070528"/>
    <lineage>
        <taxon>unclassified sequences</taxon>
        <taxon>metagenomes</taxon>
        <taxon>organismal metagenomes</taxon>
    </lineage>
</organism>
<keyword evidence="4" id="KW-0067">ATP-binding</keyword>
<reference evidence="7" key="1">
    <citation type="journal article" date="2020" name="Nature">
        <title>Giant virus diversity and host interactions through global metagenomics.</title>
        <authorList>
            <person name="Schulz F."/>
            <person name="Roux S."/>
            <person name="Paez-Espino D."/>
            <person name="Jungbluth S."/>
            <person name="Walsh D.A."/>
            <person name="Denef V.J."/>
            <person name="McMahon K.D."/>
            <person name="Konstantinidis K.T."/>
            <person name="Eloe-Fadrosh E.A."/>
            <person name="Kyrpides N.C."/>
            <person name="Woyke T."/>
        </authorList>
    </citation>
    <scope>NUCLEOTIDE SEQUENCE</scope>
    <source>
        <strain evidence="7">GVMAG-S-1101164-105</strain>
    </source>
</reference>
<dbReference type="SUPFAM" id="SSF52540">
    <property type="entry name" value="P-loop containing nucleoside triphosphate hydrolases"/>
    <property type="match status" value="1"/>
</dbReference>
<dbReference type="GO" id="GO:0005524">
    <property type="term" value="F:ATP binding"/>
    <property type="evidence" value="ECO:0007669"/>
    <property type="project" value="UniProtKB-KW"/>
</dbReference>
<dbReference type="InterPro" id="IPR027417">
    <property type="entry name" value="P-loop_NTPase"/>
</dbReference>
<proteinExistence type="predicted"/>
<dbReference type="CDD" id="cd18795">
    <property type="entry name" value="SF2_C_Ski2"/>
    <property type="match status" value="1"/>
</dbReference>
<evidence type="ECO:0000313" key="7">
    <source>
        <dbReference type="EMBL" id="QHU09556.1"/>
    </source>
</evidence>
<keyword evidence="2" id="KW-0378">Hydrolase</keyword>
<dbReference type="Pfam" id="PF00270">
    <property type="entry name" value="DEAD"/>
    <property type="match status" value="1"/>
</dbReference>
<evidence type="ECO:0000259" key="5">
    <source>
        <dbReference type="PROSITE" id="PS51192"/>
    </source>
</evidence>
<dbReference type="GO" id="GO:0004386">
    <property type="term" value="F:helicase activity"/>
    <property type="evidence" value="ECO:0007669"/>
    <property type="project" value="UniProtKB-KW"/>
</dbReference>
<dbReference type="SMART" id="SM01142">
    <property type="entry name" value="DSHCT"/>
    <property type="match status" value="1"/>
</dbReference>
<evidence type="ECO:0000256" key="4">
    <source>
        <dbReference type="ARBA" id="ARBA00022840"/>
    </source>
</evidence>
<dbReference type="InterPro" id="IPR012961">
    <property type="entry name" value="Ski2/MTR4_C"/>
</dbReference>
<dbReference type="EMBL" id="MN740738">
    <property type="protein sequence ID" value="QHU09556.1"/>
    <property type="molecule type" value="Genomic_DNA"/>
</dbReference>
<feature type="domain" description="Helicase ATP-binding" evidence="5">
    <location>
        <begin position="36"/>
        <end position="204"/>
    </location>
</feature>
<dbReference type="GO" id="GO:0003676">
    <property type="term" value="F:nucleic acid binding"/>
    <property type="evidence" value="ECO:0007669"/>
    <property type="project" value="InterPro"/>
</dbReference>
<evidence type="ECO:0000259" key="6">
    <source>
        <dbReference type="PROSITE" id="PS51194"/>
    </source>
</evidence>
<dbReference type="Pfam" id="PF00271">
    <property type="entry name" value="Helicase_C"/>
    <property type="match status" value="1"/>
</dbReference>
<dbReference type="SMART" id="SM00487">
    <property type="entry name" value="DEXDc"/>
    <property type="match status" value="1"/>
</dbReference>
<dbReference type="InterPro" id="IPR001650">
    <property type="entry name" value="Helicase_C-like"/>
</dbReference>
<accession>A0A6C0JXL7</accession>
<dbReference type="Pfam" id="PF08148">
    <property type="entry name" value="DSHCT"/>
    <property type="match status" value="1"/>
</dbReference>